<evidence type="ECO:0000256" key="2">
    <source>
        <dbReference type="ARBA" id="ARBA00022475"/>
    </source>
</evidence>
<accession>A0A951UVN8</accession>
<evidence type="ECO:0000313" key="12">
    <source>
        <dbReference type="EMBL" id="MBW4669105.1"/>
    </source>
</evidence>
<evidence type="ECO:0000256" key="10">
    <source>
        <dbReference type="ARBA" id="ARBA00023136"/>
    </source>
</evidence>
<dbReference type="Pfam" id="PF02669">
    <property type="entry name" value="KdpC"/>
    <property type="match status" value="1"/>
</dbReference>
<reference evidence="12" key="2">
    <citation type="journal article" date="2022" name="Microbiol. Resour. Announc.">
        <title>Metagenome Sequencing to Explore Phylogenomics of Terrestrial Cyanobacteria.</title>
        <authorList>
            <person name="Ward R.D."/>
            <person name="Stajich J.E."/>
            <person name="Johansen J.R."/>
            <person name="Huntemann M."/>
            <person name="Clum A."/>
            <person name="Foster B."/>
            <person name="Foster B."/>
            <person name="Roux S."/>
            <person name="Palaniappan K."/>
            <person name="Varghese N."/>
            <person name="Mukherjee S."/>
            <person name="Reddy T.B.K."/>
            <person name="Daum C."/>
            <person name="Copeland A."/>
            <person name="Chen I.A."/>
            <person name="Ivanova N.N."/>
            <person name="Kyrpides N.C."/>
            <person name="Shapiro N."/>
            <person name="Eloe-Fadrosh E.A."/>
            <person name="Pietrasiak N."/>
        </authorList>
    </citation>
    <scope>NUCLEOTIDE SEQUENCE</scope>
    <source>
        <strain evidence="12">GSE-NOS-MK-12-04C</strain>
    </source>
</reference>
<evidence type="ECO:0000256" key="9">
    <source>
        <dbReference type="ARBA" id="ARBA00023065"/>
    </source>
</evidence>
<comment type="similarity">
    <text evidence="11">Belongs to the KdpC family.</text>
</comment>
<dbReference type="PANTHER" id="PTHR30042">
    <property type="entry name" value="POTASSIUM-TRANSPORTING ATPASE C CHAIN"/>
    <property type="match status" value="1"/>
</dbReference>
<evidence type="ECO:0000256" key="4">
    <source>
        <dbReference type="ARBA" id="ARBA00022692"/>
    </source>
</evidence>
<organism evidence="12 13">
    <name type="scientific">Cyanomargarita calcarea GSE-NOS-MK-12-04C</name>
    <dbReference type="NCBI Taxonomy" id="2839659"/>
    <lineage>
        <taxon>Bacteria</taxon>
        <taxon>Bacillati</taxon>
        <taxon>Cyanobacteriota</taxon>
        <taxon>Cyanophyceae</taxon>
        <taxon>Nostocales</taxon>
        <taxon>Cyanomargaritaceae</taxon>
        <taxon>Cyanomargarita</taxon>
    </lineage>
</organism>
<keyword evidence="3 11" id="KW-0633">Potassium transport</keyword>
<dbReference type="GO" id="GO:0005886">
    <property type="term" value="C:plasma membrane"/>
    <property type="evidence" value="ECO:0007669"/>
    <property type="project" value="UniProtKB-SubCell"/>
</dbReference>
<keyword evidence="6 11" id="KW-0067">ATP-binding</keyword>
<evidence type="ECO:0000256" key="8">
    <source>
        <dbReference type="ARBA" id="ARBA00022989"/>
    </source>
</evidence>
<keyword evidence="9 11" id="KW-0406">Ion transport</keyword>
<dbReference type="GO" id="GO:0005524">
    <property type="term" value="F:ATP binding"/>
    <property type="evidence" value="ECO:0007669"/>
    <property type="project" value="UniProtKB-UniRule"/>
</dbReference>
<keyword evidence="2 11" id="KW-1003">Cell membrane</keyword>
<comment type="caution">
    <text evidence="12">The sequence shown here is derived from an EMBL/GenBank/DDBJ whole genome shotgun (WGS) entry which is preliminary data.</text>
</comment>
<gene>
    <name evidence="11 12" type="primary">kdpC</name>
    <name evidence="12" type="ORF">KME60_17180</name>
</gene>
<dbReference type="Proteomes" id="UP000729701">
    <property type="component" value="Unassembled WGS sequence"/>
</dbReference>
<dbReference type="GO" id="GO:0008556">
    <property type="term" value="F:P-type potassium transmembrane transporter activity"/>
    <property type="evidence" value="ECO:0007669"/>
    <property type="project" value="InterPro"/>
</dbReference>
<dbReference type="EMBL" id="JAHHGZ010000018">
    <property type="protein sequence ID" value="MBW4669105.1"/>
    <property type="molecule type" value="Genomic_DNA"/>
</dbReference>
<dbReference type="PANTHER" id="PTHR30042:SF2">
    <property type="entry name" value="POTASSIUM-TRANSPORTING ATPASE KDPC SUBUNIT"/>
    <property type="match status" value="1"/>
</dbReference>
<evidence type="ECO:0000256" key="5">
    <source>
        <dbReference type="ARBA" id="ARBA00022741"/>
    </source>
</evidence>
<evidence type="ECO:0000256" key="1">
    <source>
        <dbReference type="ARBA" id="ARBA00022448"/>
    </source>
</evidence>
<dbReference type="NCBIfam" id="TIGR00681">
    <property type="entry name" value="kdpC"/>
    <property type="match status" value="1"/>
</dbReference>
<keyword evidence="1 11" id="KW-0813">Transport</keyword>
<dbReference type="NCBIfam" id="NF010607">
    <property type="entry name" value="PRK14003.1"/>
    <property type="match status" value="1"/>
</dbReference>
<reference evidence="12" key="1">
    <citation type="submission" date="2021-05" db="EMBL/GenBank/DDBJ databases">
        <authorList>
            <person name="Pietrasiak N."/>
            <person name="Ward R."/>
            <person name="Stajich J.E."/>
            <person name="Kurbessoian T."/>
        </authorList>
    </citation>
    <scope>NUCLEOTIDE SEQUENCE</scope>
    <source>
        <strain evidence="12">GSE-NOS-MK-12-04C</strain>
    </source>
</reference>
<keyword evidence="5 11" id="KW-0547">Nucleotide-binding</keyword>
<dbReference type="HAMAP" id="MF_00276">
    <property type="entry name" value="KdpC"/>
    <property type="match status" value="1"/>
</dbReference>
<dbReference type="AlphaFoldDB" id="A0A951UVN8"/>
<feature type="transmembrane region" description="Helical" evidence="11">
    <location>
        <begin position="15"/>
        <end position="37"/>
    </location>
</feature>
<comment type="subunit">
    <text evidence="11">The system is composed of three essential subunits: KdpA, KdpB and KdpC.</text>
</comment>
<evidence type="ECO:0000256" key="6">
    <source>
        <dbReference type="ARBA" id="ARBA00022840"/>
    </source>
</evidence>
<evidence type="ECO:0000256" key="7">
    <source>
        <dbReference type="ARBA" id="ARBA00022958"/>
    </source>
</evidence>
<evidence type="ECO:0000313" key="13">
    <source>
        <dbReference type="Proteomes" id="UP000729701"/>
    </source>
</evidence>
<keyword evidence="8 11" id="KW-1133">Transmembrane helix</keyword>
<evidence type="ECO:0000256" key="3">
    <source>
        <dbReference type="ARBA" id="ARBA00022538"/>
    </source>
</evidence>
<comment type="subcellular location">
    <subcellularLocation>
        <location evidence="11">Cell membrane</location>
        <topology evidence="11">Single-pass membrane protein</topology>
    </subcellularLocation>
</comment>
<comment type="function">
    <text evidence="11">Part of the high-affinity ATP-driven potassium transport (or Kdp) system, which catalyzes the hydrolysis of ATP coupled with the electrogenic transport of potassium into the cytoplasm. This subunit acts as a catalytic chaperone that increases the ATP-binding affinity of the ATP-hydrolyzing subunit KdpB by the formation of a transient KdpB/KdpC/ATP ternary complex.</text>
</comment>
<dbReference type="PIRSF" id="PIRSF001296">
    <property type="entry name" value="K_ATPase_KdpC"/>
    <property type="match status" value="1"/>
</dbReference>
<keyword evidence="10 11" id="KW-0472">Membrane</keyword>
<evidence type="ECO:0000256" key="11">
    <source>
        <dbReference type="HAMAP-Rule" id="MF_00276"/>
    </source>
</evidence>
<sequence length="214" mass="22713">MSQRHQISKAIRSTIALWLLTAFIYPLFMLFCGQIAFSSQANGSLITNSQGTVIGSALIGQPFTSDRYFNSRPSTTSYSTADPKKDEAGVLKTGVSGASNLAPSNLDLLARIKGKDDPDLKKKIEGDIPRLKAAGVQPTADLVYTSGSSLDPHITPEGARVQIARVASSRGVQANQLETLIAQNTDGRFLGIFGEPGVNVLKLNLALDALKPAA</sequence>
<proteinExistence type="inferred from homology"/>
<keyword evidence="4 11" id="KW-0812">Transmembrane</keyword>
<keyword evidence="7 11" id="KW-0630">Potassium</keyword>
<protein>
    <recommendedName>
        <fullName evidence="11">Potassium-transporting ATPase KdpC subunit</fullName>
    </recommendedName>
    <alternativeName>
        <fullName evidence="11">ATP phosphohydrolase [potassium-transporting] C chain</fullName>
    </alternativeName>
    <alternativeName>
        <fullName evidence="11">Potassium-binding and translocating subunit C</fullName>
    </alternativeName>
    <alternativeName>
        <fullName evidence="11">Potassium-translocating ATPase C chain</fullName>
    </alternativeName>
</protein>
<dbReference type="InterPro" id="IPR003820">
    <property type="entry name" value="KdpC"/>
</dbReference>
<name>A0A951UVN8_9CYAN</name>